<gene>
    <name evidence="1" type="ORF">AK812_SmicGene46931</name>
</gene>
<protein>
    <submittedName>
        <fullName evidence="1">Uncharacterized protein</fullName>
    </submittedName>
</protein>
<evidence type="ECO:0000313" key="1">
    <source>
        <dbReference type="EMBL" id="OLP73731.1"/>
    </source>
</evidence>
<organism evidence="1 2">
    <name type="scientific">Symbiodinium microadriaticum</name>
    <name type="common">Dinoflagellate</name>
    <name type="synonym">Zooxanthella microadriatica</name>
    <dbReference type="NCBI Taxonomy" id="2951"/>
    <lineage>
        <taxon>Eukaryota</taxon>
        <taxon>Sar</taxon>
        <taxon>Alveolata</taxon>
        <taxon>Dinophyceae</taxon>
        <taxon>Suessiales</taxon>
        <taxon>Symbiodiniaceae</taxon>
        <taxon>Symbiodinium</taxon>
    </lineage>
</organism>
<reference evidence="1 2" key="1">
    <citation type="submission" date="2016-02" db="EMBL/GenBank/DDBJ databases">
        <title>Genome analysis of coral dinoflagellate symbionts highlights evolutionary adaptations to a symbiotic lifestyle.</title>
        <authorList>
            <person name="Aranda M."/>
            <person name="Li Y."/>
            <person name="Liew Y.J."/>
            <person name="Baumgarten S."/>
            <person name="Simakov O."/>
            <person name="Wilson M."/>
            <person name="Piel J."/>
            <person name="Ashoor H."/>
            <person name="Bougouffa S."/>
            <person name="Bajic V.B."/>
            <person name="Ryu T."/>
            <person name="Ravasi T."/>
            <person name="Bayer T."/>
            <person name="Micklem G."/>
            <person name="Kim H."/>
            <person name="Bhak J."/>
            <person name="Lajeunesse T.C."/>
            <person name="Voolstra C.R."/>
        </authorList>
    </citation>
    <scope>NUCLEOTIDE SEQUENCE [LARGE SCALE GENOMIC DNA]</scope>
    <source>
        <strain evidence="1 2">CCMP2467</strain>
    </source>
</reference>
<dbReference type="EMBL" id="LSRX01004880">
    <property type="protein sequence ID" value="OLP73731.1"/>
    <property type="molecule type" value="Genomic_DNA"/>
</dbReference>
<proteinExistence type="predicted"/>
<sequence>MVSRCNNFQVFNPLADDQTLDFKYDWDVLLRTALLALSNEIFYYRLLLVARGQQATTQEQLEENSISQLTPFLGPLSAVPCILTHYESRESAFTERIPEWNAGQKVDHRRFVIRLRAEDGKKVFFMREDDKDDFSYF</sequence>
<evidence type="ECO:0000313" key="2">
    <source>
        <dbReference type="Proteomes" id="UP000186817"/>
    </source>
</evidence>
<name>A0A1Q9BSQ8_SYMMI</name>
<comment type="caution">
    <text evidence="1">The sequence shown here is derived from an EMBL/GenBank/DDBJ whole genome shotgun (WGS) entry which is preliminary data.</text>
</comment>
<dbReference type="AlphaFoldDB" id="A0A1Q9BSQ8"/>
<accession>A0A1Q9BSQ8</accession>
<dbReference type="Proteomes" id="UP000186817">
    <property type="component" value="Unassembled WGS sequence"/>
</dbReference>
<keyword evidence="2" id="KW-1185">Reference proteome</keyword>